<feature type="domain" description="Gfo/Idh/MocA-like oxidoreductase C-terminal" evidence="4">
    <location>
        <begin position="134"/>
        <end position="348"/>
    </location>
</feature>
<dbReference type="SUPFAM" id="SSF51735">
    <property type="entry name" value="NAD(P)-binding Rossmann-fold domains"/>
    <property type="match status" value="1"/>
</dbReference>
<protein>
    <submittedName>
        <fullName evidence="5">Putative dehydrogenase</fullName>
    </submittedName>
</protein>
<evidence type="ECO:0000256" key="2">
    <source>
        <dbReference type="ARBA" id="ARBA00023002"/>
    </source>
</evidence>
<evidence type="ECO:0000259" key="4">
    <source>
        <dbReference type="Pfam" id="PF02894"/>
    </source>
</evidence>
<dbReference type="GO" id="GO:0016491">
    <property type="term" value="F:oxidoreductase activity"/>
    <property type="evidence" value="ECO:0007669"/>
    <property type="project" value="UniProtKB-KW"/>
</dbReference>
<dbReference type="Pfam" id="PF02894">
    <property type="entry name" value="GFO_IDH_MocA_C"/>
    <property type="match status" value="1"/>
</dbReference>
<dbReference type="PANTHER" id="PTHR43708:SF5">
    <property type="entry name" value="CONSERVED EXPRESSED OXIDOREDUCTASE (EUROFUNG)-RELATED"/>
    <property type="match status" value="1"/>
</dbReference>
<gene>
    <name evidence="5" type="ORF">EV199_0642</name>
</gene>
<evidence type="ECO:0000313" key="5">
    <source>
        <dbReference type="EMBL" id="RZS74791.1"/>
    </source>
</evidence>
<dbReference type="Proteomes" id="UP000293874">
    <property type="component" value="Unassembled WGS sequence"/>
</dbReference>
<dbReference type="PANTHER" id="PTHR43708">
    <property type="entry name" value="CONSERVED EXPRESSED OXIDOREDUCTASE (EUROFUNG)"/>
    <property type="match status" value="1"/>
</dbReference>
<name>A0A4Q7MZR5_9BACT</name>
<comment type="similarity">
    <text evidence="1">Belongs to the Gfo/Idh/MocA family.</text>
</comment>
<dbReference type="GO" id="GO:0000166">
    <property type="term" value="F:nucleotide binding"/>
    <property type="evidence" value="ECO:0007669"/>
    <property type="project" value="InterPro"/>
</dbReference>
<dbReference type="Gene3D" id="3.30.360.10">
    <property type="entry name" value="Dihydrodipicolinate Reductase, domain 2"/>
    <property type="match status" value="1"/>
</dbReference>
<dbReference type="SUPFAM" id="SSF55347">
    <property type="entry name" value="Glyceraldehyde-3-phosphate dehydrogenase-like, C-terminal domain"/>
    <property type="match status" value="1"/>
</dbReference>
<dbReference type="Gene3D" id="3.40.50.720">
    <property type="entry name" value="NAD(P)-binding Rossmann-like Domain"/>
    <property type="match status" value="1"/>
</dbReference>
<dbReference type="InterPro" id="IPR036291">
    <property type="entry name" value="NAD(P)-bd_dom_sf"/>
</dbReference>
<dbReference type="Pfam" id="PF01408">
    <property type="entry name" value="GFO_IDH_MocA"/>
    <property type="match status" value="1"/>
</dbReference>
<keyword evidence="2" id="KW-0560">Oxidoreductase</keyword>
<reference evidence="5 6" key="1">
    <citation type="submission" date="2019-02" db="EMBL/GenBank/DDBJ databases">
        <title>Genomic Encyclopedia of Type Strains, Phase IV (KMG-IV): sequencing the most valuable type-strain genomes for metagenomic binning, comparative biology and taxonomic classification.</title>
        <authorList>
            <person name="Goeker M."/>
        </authorList>
    </citation>
    <scope>NUCLEOTIDE SEQUENCE [LARGE SCALE GENOMIC DNA]</scope>
    <source>
        <strain evidence="5 6">DSM 18116</strain>
    </source>
</reference>
<dbReference type="InterPro" id="IPR051317">
    <property type="entry name" value="Gfo/Idh/MocA_oxidoreduct"/>
</dbReference>
<evidence type="ECO:0000256" key="1">
    <source>
        <dbReference type="ARBA" id="ARBA00010928"/>
    </source>
</evidence>
<evidence type="ECO:0000313" key="6">
    <source>
        <dbReference type="Proteomes" id="UP000293874"/>
    </source>
</evidence>
<dbReference type="EMBL" id="SGXA01000001">
    <property type="protein sequence ID" value="RZS74791.1"/>
    <property type="molecule type" value="Genomic_DNA"/>
</dbReference>
<dbReference type="AlphaFoldDB" id="A0A4Q7MZR5"/>
<comment type="caution">
    <text evidence="5">The sequence shown here is derived from an EMBL/GenBank/DDBJ whole genome shotgun (WGS) entry which is preliminary data.</text>
</comment>
<evidence type="ECO:0000259" key="3">
    <source>
        <dbReference type="Pfam" id="PF01408"/>
    </source>
</evidence>
<dbReference type="OrthoDB" id="9815825at2"/>
<dbReference type="InterPro" id="IPR004104">
    <property type="entry name" value="Gfo/Idh/MocA-like_OxRdtase_C"/>
</dbReference>
<dbReference type="InterPro" id="IPR000683">
    <property type="entry name" value="Gfo/Idh/MocA-like_OxRdtase_N"/>
</dbReference>
<accession>A0A4Q7MZR5</accession>
<proteinExistence type="inferred from homology"/>
<keyword evidence="6" id="KW-1185">Reference proteome</keyword>
<dbReference type="RefSeq" id="WP_130539230.1">
    <property type="nucleotide sequence ID" value="NZ_CP042431.1"/>
</dbReference>
<organism evidence="5 6">
    <name type="scientific">Pseudobacter ginsenosidimutans</name>
    <dbReference type="NCBI Taxonomy" id="661488"/>
    <lineage>
        <taxon>Bacteria</taxon>
        <taxon>Pseudomonadati</taxon>
        <taxon>Bacteroidota</taxon>
        <taxon>Chitinophagia</taxon>
        <taxon>Chitinophagales</taxon>
        <taxon>Chitinophagaceae</taxon>
        <taxon>Pseudobacter</taxon>
    </lineage>
</organism>
<sequence length="349" mass="39199">MQPIRTALCSFGMSGKIFHAPFIHRNPHYQLCAVWERSKKIAADLYPGIISYDNYEAILADPDIDLVVVNTPNITHFDYTKRALLAGKHVVVEKPFTVTVAEAIELEELAVKQDRILSVYQNRRFDSDIRTVRRVIEEGSLGQIVEAEIHYDRYNLVLSPKPHKEIAVQGTGVLYDLGPHVIDQALVLFGMPDALFADITHQRPGSQVDDYFEIIFFYPQLRVRLKSGYVVMEPVPAYAIHGTSGSFLKPRADPQEIKLNAGLLPEDDTWGVEDPASAGLLHTNIDGQPKKLMIRSEAGNYGAFYEGLYDAIQNNIFEDKFVPASAGTNVIRIIEAAYKSRDEKRIIAL</sequence>
<feature type="domain" description="Gfo/Idh/MocA-like oxidoreductase N-terminal" evidence="3">
    <location>
        <begin position="5"/>
        <end position="120"/>
    </location>
</feature>